<evidence type="ECO:0000256" key="5">
    <source>
        <dbReference type="ARBA" id="ARBA00023033"/>
    </source>
</evidence>
<comment type="caution">
    <text evidence="8">The sequence shown here is derived from an EMBL/GenBank/DDBJ whole genome shotgun (WGS) entry which is preliminary data.</text>
</comment>
<dbReference type="InterPro" id="IPR036188">
    <property type="entry name" value="FAD/NAD-bd_sf"/>
</dbReference>
<proteinExistence type="predicted"/>
<dbReference type="PANTHER" id="PTHR13789:SF318">
    <property type="entry name" value="GERANYLGERANYL DIPHOSPHATE REDUCTASE"/>
    <property type="match status" value="1"/>
</dbReference>
<keyword evidence="9" id="KW-1185">Reference proteome</keyword>
<name>A0ABP8BWA4_9ACTN</name>
<feature type="domain" description="FAD-binding" evidence="7">
    <location>
        <begin position="11"/>
        <end position="351"/>
    </location>
</feature>
<evidence type="ECO:0000313" key="8">
    <source>
        <dbReference type="EMBL" id="GAA4228372.1"/>
    </source>
</evidence>
<dbReference type="SUPFAM" id="SSF54373">
    <property type="entry name" value="FAD-linked reductases, C-terminal domain"/>
    <property type="match status" value="1"/>
</dbReference>
<keyword evidence="2" id="KW-0285">Flavoprotein</keyword>
<dbReference type="PRINTS" id="PR00420">
    <property type="entry name" value="RNGMNOXGNASE"/>
</dbReference>
<evidence type="ECO:0000256" key="6">
    <source>
        <dbReference type="SAM" id="MobiDB-lite"/>
    </source>
</evidence>
<accession>A0ABP8BWA4</accession>
<keyword evidence="3" id="KW-0274">FAD</keyword>
<feature type="compositionally biased region" description="Basic and acidic residues" evidence="6">
    <location>
        <begin position="352"/>
        <end position="362"/>
    </location>
</feature>
<dbReference type="SUPFAM" id="SSF51905">
    <property type="entry name" value="FAD/NAD(P)-binding domain"/>
    <property type="match status" value="1"/>
</dbReference>
<evidence type="ECO:0000256" key="3">
    <source>
        <dbReference type="ARBA" id="ARBA00022827"/>
    </source>
</evidence>
<evidence type="ECO:0000256" key="2">
    <source>
        <dbReference type="ARBA" id="ARBA00022630"/>
    </source>
</evidence>
<dbReference type="RefSeq" id="WP_344892753.1">
    <property type="nucleotide sequence ID" value="NZ_BAABAS010000004.1"/>
</dbReference>
<sequence>MLGPNVEKPRIAIVGGGIGGLAAAAFLRRAGLPSTVYEQAPVLKEVGAGLVVAPNAARLLRRLGVMGELLRGAVRLDVGWEFRRWRDGAVLSAEDLATACERLYGEHTYTAHRADLLDAVRSAVPDGTVQLGRRCVGVDVGPGDAVRLFFEDCGTADADVVIGADGVHSVVRGLITEPRPAAYSGLCAFRALVPGERAPELARRRAQTLWIGPGRHLVHYPVSGGRFVNLVAFAPAGDDSVESWTASATIEEFLAEFDGWDPRLVDLVRAAGTPGRWALLDRAPLPRWSRGPVTLLGDAAHPMFPFFAQGAAQAIEDAALLSRCLAEDVTDPPRALRRYETLRRPRTTRLQEVSHARSDVNHLPDGPDQEARDRSFGDSDPLVGNAWIYEYDPDSESPTEPFIQRT</sequence>
<evidence type="ECO:0000259" key="7">
    <source>
        <dbReference type="Pfam" id="PF01494"/>
    </source>
</evidence>
<comment type="cofactor">
    <cofactor evidence="1">
        <name>FAD</name>
        <dbReference type="ChEBI" id="CHEBI:57692"/>
    </cofactor>
</comment>
<dbReference type="InterPro" id="IPR002938">
    <property type="entry name" value="FAD-bd"/>
</dbReference>
<dbReference type="EMBL" id="BAABAS010000004">
    <property type="protein sequence ID" value="GAA4228372.1"/>
    <property type="molecule type" value="Genomic_DNA"/>
</dbReference>
<feature type="region of interest" description="Disordered" evidence="6">
    <location>
        <begin position="347"/>
        <end position="380"/>
    </location>
</feature>
<dbReference type="Pfam" id="PF01494">
    <property type="entry name" value="FAD_binding_3"/>
    <property type="match status" value="1"/>
</dbReference>
<evidence type="ECO:0000256" key="1">
    <source>
        <dbReference type="ARBA" id="ARBA00001974"/>
    </source>
</evidence>
<dbReference type="Proteomes" id="UP001501710">
    <property type="component" value="Unassembled WGS sequence"/>
</dbReference>
<evidence type="ECO:0000313" key="9">
    <source>
        <dbReference type="Proteomes" id="UP001501710"/>
    </source>
</evidence>
<dbReference type="Gene3D" id="3.50.50.60">
    <property type="entry name" value="FAD/NAD(P)-binding domain"/>
    <property type="match status" value="1"/>
</dbReference>
<keyword evidence="5 8" id="KW-0503">Monooxygenase</keyword>
<keyword evidence="4" id="KW-0560">Oxidoreductase</keyword>
<gene>
    <name evidence="8" type="ORF">GCM10022254_18350</name>
</gene>
<evidence type="ECO:0000256" key="4">
    <source>
        <dbReference type="ARBA" id="ARBA00023002"/>
    </source>
</evidence>
<protein>
    <submittedName>
        <fullName evidence="8">FAD-dependent monooxygenase</fullName>
    </submittedName>
</protein>
<dbReference type="GO" id="GO:0004497">
    <property type="term" value="F:monooxygenase activity"/>
    <property type="evidence" value="ECO:0007669"/>
    <property type="project" value="UniProtKB-KW"/>
</dbReference>
<dbReference type="PANTHER" id="PTHR13789">
    <property type="entry name" value="MONOOXYGENASE"/>
    <property type="match status" value="1"/>
</dbReference>
<reference evidence="9" key="1">
    <citation type="journal article" date="2019" name="Int. J. Syst. Evol. Microbiol.">
        <title>The Global Catalogue of Microorganisms (GCM) 10K type strain sequencing project: providing services to taxonomists for standard genome sequencing and annotation.</title>
        <authorList>
            <consortium name="The Broad Institute Genomics Platform"/>
            <consortium name="The Broad Institute Genome Sequencing Center for Infectious Disease"/>
            <person name="Wu L."/>
            <person name="Ma J."/>
        </authorList>
    </citation>
    <scope>NUCLEOTIDE SEQUENCE [LARGE SCALE GENOMIC DNA]</scope>
    <source>
        <strain evidence="9">JCM 17440</strain>
    </source>
</reference>
<dbReference type="InterPro" id="IPR050493">
    <property type="entry name" value="FAD-dep_Monooxygenase_BioMet"/>
</dbReference>
<organism evidence="8 9">
    <name type="scientific">Actinomadura meridiana</name>
    <dbReference type="NCBI Taxonomy" id="559626"/>
    <lineage>
        <taxon>Bacteria</taxon>
        <taxon>Bacillati</taxon>
        <taxon>Actinomycetota</taxon>
        <taxon>Actinomycetes</taxon>
        <taxon>Streptosporangiales</taxon>
        <taxon>Thermomonosporaceae</taxon>
        <taxon>Actinomadura</taxon>
    </lineage>
</organism>